<organism evidence="1 2">
    <name type="scientific">Vibrio mangrovi</name>
    <dbReference type="NCBI Taxonomy" id="474394"/>
    <lineage>
        <taxon>Bacteria</taxon>
        <taxon>Pseudomonadati</taxon>
        <taxon>Pseudomonadota</taxon>
        <taxon>Gammaproteobacteria</taxon>
        <taxon>Vibrionales</taxon>
        <taxon>Vibrionaceae</taxon>
        <taxon>Vibrio</taxon>
    </lineage>
</organism>
<reference evidence="1 2" key="1">
    <citation type="submission" date="2017-05" db="EMBL/GenBank/DDBJ databases">
        <authorList>
            <person name="Song R."/>
            <person name="Chenine A.L."/>
            <person name="Ruprecht R.M."/>
        </authorList>
    </citation>
    <scope>NUCLEOTIDE SEQUENCE [LARGE SCALE GENOMIC DNA]</scope>
    <source>
        <strain evidence="1 2">CECT 7927</strain>
    </source>
</reference>
<gene>
    <name evidence="1" type="ORF">VIM7927_01177</name>
</gene>
<evidence type="ECO:0000313" key="1">
    <source>
        <dbReference type="EMBL" id="SMR99939.1"/>
    </source>
</evidence>
<protein>
    <submittedName>
        <fullName evidence="1">Uncharacterized protein</fullName>
    </submittedName>
</protein>
<dbReference type="RefSeq" id="WP_234993542.1">
    <property type="nucleotide sequence ID" value="NZ_FXXI01000001.1"/>
</dbReference>
<accession>A0A1Y6IQL2</accession>
<proteinExistence type="predicted"/>
<evidence type="ECO:0000313" key="2">
    <source>
        <dbReference type="Proteomes" id="UP000196125"/>
    </source>
</evidence>
<dbReference type="EMBL" id="FXXI01000001">
    <property type="protein sequence ID" value="SMR99939.1"/>
    <property type="molecule type" value="Genomic_DNA"/>
</dbReference>
<name>A0A1Y6IQL2_9VIBR</name>
<sequence length="322" mass="36804">MSNPGNKKGFSISAREIVHLDKVMENIDTDIAVAMSYVRRAQKLTFKDLDKRFSGIKTETLKRYMQQSYPSMRPLHFLAAYSWVTMVPMTCFYYRILYPELDDDILEAMMCIGQLPSGLFDTILEIISIVLDESSRQSFIHLRETLESQLGGLHHYDDCFPPETLDLHAFAIDYYRSVAMCIQTFRAENNISVEMAASVIGLSVNQYDVLEDIHNTTPFPASIGIRAKLGFQLESYAGFSGEMRLFPEFHQLRCIQHARELLIRDGLKKVSSEQRKHIMSVISTLSLLKMDERMRKAAPKHAHVLSESDMGDLGQMKTEAKI</sequence>
<dbReference type="AlphaFoldDB" id="A0A1Y6IQL2"/>
<dbReference type="Proteomes" id="UP000196125">
    <property type="component" value="Unassembled WGS sequence"/>
</dbReference>